<dbReference type="RefSeq" id="WP_350778080.1">
    <property type="nucleotide sequence ID" value="NZ_JBEPEK010000030.1"/>
</dbReference>
<feature type="domain" description="Carboxylesterase type B" evidence="1">
    <location>
        <begin position="29"/>
        <end position="142"/>
    </location>
</feature>
<keyword evidence="3" id="KW-1185">Reference proteome</keyword>
<name>A0ABV1WQK6_9ACTN</name>
<reference evidence="2 3" key="1">
    <citation type="submission" date="2024-06" db="EMBL/GenBank/DDBJ databases">
        <title>The Natural Products Discovery Center: Release of the First 8490 Sequenced Strains for Exploring Actinobacteria Biosynthetic Diversity.</title>
        <authorList>
            <person name="Kalkreuter E."/>
            <person name="Kautsar S.A."/>
            <person name="Yang D."/>
            <person name="Bader C.D."/>
            <person name="Teijaro C.N."/>
            <person name="Fluegel L."/>
            <person name="Davis C.M."/>
            <person name="Simpson J.R."/>
            <person name="Lauterbach L."/>
            <person name="Steele A.D."/>
            <person name="Gui C."/>
            <person name="Meng S."/>
            <person name="Li G."/>
            <person name="Viehrig K."/>
            <person name="Ye F."/>
            <person name="Su P."/>
            <person name="Kiefer A.F."/>
            <person name="Nichols A."/>
            <person name="Cepeda A.J."/>
            <person name="Yan W."/>
            <person name="Fan B."/>
            <person name="Jiang Y."/>
            <person name="Adhikari A."/>
            <person name="Zheng C.-J."/>
            <person name="Schuster L."/>
            <person name="Cowan T.M."/>
            <person name="Smanski M.J."/>
            <person name="Chevrette M.G."/>
            <person name="De Carvalho L.P.S."/>
            <person name="Shen B."/>
        </authorList>
    </citation>
    <scope>NUCLEOTIDE SEQUENCE [LARGE SCALE GENOMIC DNA]</scope>
    <source>
        <strain evidence="2 3">NPDC000234</strain>
    </source>
</reference>
<comment type="caution">
    <text evidence="2">The sequence shown here is derived from an EMBL/GenBank/DDBJ whole genome shotgun (WGS) entry which is preliminary data.</text>
</comment>
<dbReference type="InterPro" id="IPR029058">
    <property type="entry name" value="AB_hydrolase_fold"/>
</dbReference>
<evidence type="ECO:0000259" key="1">
    <source>
        <dbReference type="Pfam" id="PF00135"/>
    </source>
</evidence>
<sequence length="143" mass="15622">MPDLLIGYTSAEGRAFALSAPTPVPEEAVVAMSRRVFIEPAHEIGQQVLDGCGAAFLYEFGWAPMEGGLGAVHGVEMPFLLGTREAWTDSPMLGSTDWATVEAKGRTLRQSWAHFARYGSPSTAEAEWPQWNGDETSVHQINW</sequence>
<dbReference type="Gene3D" id="3.40.50.1820">
    <property type="entry name" value="alpha/beta hydrolase"/>
    <property type="match status" value="1"/>
</dbReference>
<evidence type="ECO:0000313" key="3">
    <source>
        <dbReference type="Proteomes" id="UP001474181"/>
    </source>
</evidence>
<organism evidence="2 3">
    <name type="scientific">Streptomyces hyaluromycini</name>
    <dbReference type="NCBI Taxonomy" id="1377993"/>
    <lineage>
        <taxon>Bacteria</taxon>
        <taxon>Bacillati</taxon>
        <taxon>Actinomycetota</taxon>
        <taxon>Actinomycetes</taxon>
        <taxon>Kitasatosporales</taxon>
        <taxon>Streptomycetaceae</taxon>
        <taxon>Streptomyces</taxon>
    </lineage>
</organism>
<gene>
    <name evidence="2" type="ORF">ABT404_06605</name>
</gene>
<evidence type="ECO:0000313" key="2">
    <source>
        <dbReference type="EMBL" id="MER7179138.1"/>
    </source>
</evidence>
<dbReference type="SUPFAM" id="SSF53474">
    <property type="entry name" value="alpha/beta-Hydrolases"/>
    <property type="match status" value="1"/>
</dbReference>
<dbReference type="EMBL" id="JBEPEK010000030">
    <property type="protein sequence ID" value="MER7179138.1"/>
    <property type="molecule type" value="Genomic_DNA"/>
</dbReference>
<dbReference type="Proteomes" id="UP001474181">
    <property type="component" value="Unassembled WGS sequence"/>
</dbReference>
<protein>
    <submittedName>
        <fullName evidence="2">Carboxylesterase family protein</fullName>
    </submittedName>
</protein>
<dbReference type="InterPro" id="IPR002018">
    <property type="entry name" value="CarbesteraseB"/>
</dbReference>
<accession>A0ABV1WQK6</accession>
<proteinExistence type="predicted"/>
<dbReference type="Pfam" id="PF00135">
    <property type="entry name" value="COesterase"/>
    <property type="match status" value="1"/>
</dbReference>